<dbReference type="PANTHER" id="PTHR40265">
    <property type="entry name" value="BLL2707 PROTEIN"/>
    <property type="match status" value="1"/>
</dbReference>
<name>A0ABZ3EEE6_9STAP</name>
<feature type="domain" description="Glyoxalase-like" evidence="1">
    <location>
        <begin position="6"/>
        <end position="192"/>
    </location>
</feature>
<accession>A0ABZ3EEE6</accession>
<evidence type="ECO:0000259" key="1">
    <source>
        <dbReference type="Pfam" id="PF13468"/>
    </source>
</evidence>
<dbReference type="Gene3D" id="3.10.180.10">
    <property type="entry name" value="2,3-Dihydroxybiphenyl 1,2-Dioxygenase, domain 1"/>
    <property type="match status" value="1"/>
</dbReference>
<protein>
    <submittedName>
        <fullName evidence="2">VOC family protein</fullName>
    </submittedName>
</protein>
<dbReference type="SUPFAM" id="SSF54593">
    <property type="entry name" value="Glyoxalase/Bleomycin resistance protein/Dihydroxybiphenyl dioxygenase"/>
    <property type="match status" value="1"/>
</dbReference>
<evidence type="ECO:0000313" key="2">
    <source>
        <dbReference type="EMBL" id="XAF70707.1"/>
    </source>
</evidence>
<dbReference type="RefSeq" id="WP_251517971.1">
    <property type="nucleotide sequence ID" value="NZ_CP128355.1"/>
</dbReference>
<sequence length="257" mass="30404">MDDLKLDHIIHYVQNLNDFNYPGHLFKLYQGGQHEKLGTYNRLAFIDNTYLELLDVHKPQLLKKVVKTEEGRVTFPSKIVQDNFRQGIKNIAFRTQDIDQVKQSLELRNVDVIGPVKMQRENRRGKRLTWRVLYIADPDYRVKPPFFIQWDDADGVRAKKIDPYAQNEFKVHGIKINSTERKHTVAKWKNWFDMEVVDETDHYTTMKLKHDDILYHIYDGDFSGYKTILLKDKKTTSSYTLIIRGATYQFTADSEKE</sequence>
<gene>
    <name evidence="2" type="ORF">QQM35_00900</name>
</gene>
<dbReference type="Pfam" id="PF13468">
    <property type="entry name" value="Glyoxalase_3"/>
    <property type="match status" value="1"/>
</dbReference>
<dbReference type="PANTHER" id="PTHR40265:SF1">
    <property type="entry name" value="GLYOXALASE-LIKE DOMAIN-CONTAINING PROTEIN"/>
    <property type="match status" value="1"/>
</dbReference>
<dbReference type="EMBL" id="CP128355">
    <property type="protein sequence ID" value="XAF70707.1"/>
    <property type="molecule type" value="Genomic_DNA"/>
</dbReference>
<organism evidence="2 3">
    <name type="scientific">Staphylococcus hsinchuensis</name>
    <dbReference type="NCBI Taxonomy" id="3051183"/>
    <lineage>
        <taxon>Bacteria</taxon>
        <taxon>Bacillati</taxon>
        <taxon>Bacillota</taxon>
        <taxon>Bacilli</taxon>
        <taxon>Bacillales</taxon>
        <taxon>Staphylococcaceae</taxon>
        <taxon>Staphylococcus</taxon>
    </lineage>
</organism>
<dbReference type="InterPro" id="IPR029068">
    <property type="entry name" value="Glyas_Bleomycin-R_OHBP_Dase"/>
</dbReference>
<dbReference type="Proteomes" id="UP001436297">
    <property type="component" value="Chromosome"/>
</dbReference>
<evidence type="ECO:0000313" key="3">
    <source>
        <dbReference type="Proteomes" id="UP001436297"/>
    </source>
</evidence>
<dbReference type="Gene3D" id="2.60.40.4320">
    <property type="match status" value="1"/>
</dbReference>
<proteinExistence type="predicted"/>
<dbReference type="InterPro" id="IPR025870">
    <property type="entry name" value="Glyoxalase-like_dom"/>
</dbReference>
<keyword evidence="3" id="KW-1185">Reference proteome</keyword>
<reference evidence="2 3" key="1">
    <citation type="journal article" date="2024" name="Pathogens">
        <title>Staphylococcus hsinchuensis sp. nov., Isolated from Soymilk.</title>
        <authorList>
            <person name="Wang Y.T."/>
            <person name="Lin Y.C."/>
            <person name="Hsieh Y.H."/>
            <person name="Lin Y.T."/>
            <person name="Hamada M."/>
            <person name="Chen C.C."/>
            <person name="Liou J.S."/>
            <person name="Lee A.Y."/>
            <person name="Zhang W.L."/>
            <person name="Chen Y.T."/>
            <person name="Huang C.H."/>
        </authorList>
    </citation>
    <scope>NUCLEOTIDE SEQUENCE [LARGE SCALE GENOMIC DNA]</scope>
    <source>
        <strain evidence="2 3">H164</strain>
    </source>
</reference>